<feature type="transmembrane region" description="Helical" evidence="7">
    <location>
        <begin position="77"/>
        <end position="99"/>
    </location>
</feature>
<dbReference type="RefSeq" id="WP_283739060.1">
    <property type="nucleotide sequence ID" value="NZ_JASJEV010000001.1"/>
</dbReference>
<evidence type="ECO:0000256" key="7">
    <source>
        <dbReference type="SAM" id="Phobius"/>
    </source>
</evidence>
<feature type="transmembrane region" description="Helical" evidence="7">
    <location>
        <begin position="437"/>
        <end position="456"/>
    </location>
</feature>
<evidence type="ECO:0000256" key="3">
    <source>
        <dbReference type="ARBA" id="ARBA00022475"/>
    </source>
</evidence>
<keyword evidence="4 7" id="KW-0812">Transmembrane</keyword>
<accession>A0ABT7ACK4</accession>
<feature type="transmembrane region" description="Helical" evidence="7">
    <location>
        <begin position="144"/>
        <end position="163"/>
    </location>
</feature>
<name>A0ABT7ACK4_9HYPH</name>
<sequence>MTAIRRALIVTSAERYLNSAVNFLLIAAVSRLLTPEEIGVSVIGATIFGFAEVLRDIPSNYLVQKADLTREDVRTTFTLLALVSLMFAGALTATSAWIAGIYEEAHLQLYLQVLAFAFLPGAFERPVTALLRRDMAFPQVAVANVARVAVNGVVTVGLALLGFSYMSFAWAALAGGLTAAALAIRFGGRRWIFMPLFSNWRAAVRFGGSYSVAVLLATLYDLLPYVLLSRLHRLEDVGFYNRARMLSLLPHKLILSSFDPVALPALAAEARAGRELKQPYLNAITHITVVQWPALLVLTILAHPAIALLYGPQWIEIVPLAQIIAAAMLLSFTGGLNAPVLIAVGALRDLAMAFLICLPISGAIVTASAFFGTTALALSMFVTVPLNGYVTQRVIRRHVPYAWSELGGAVWPSALVALCSAAGPLALIVVNGLRFDLSLGAAVIAAILAAAGWLAGLRLTRHPMLDELLQVADGLRRSDRAEEAARAGTRILRWHHASRPRSS</sequence>
<comment type="similarity">
    <text evidence="2">Belongs to the polysaccharide synthase family.</text>
</comment>
<keyword evidence="9" id="KW-1185">Reference proteome</keyword>
<feature type="transmembrane region" description="Helical" evidence="7">
    <location>
        <begin position="105"/>
        <end position="123"/>
    </location>
</feature>
<protein>
    <submittedName>
        <fullName evidence="8">Oligosaccharide flippase family protein</fullName>
    </submittedName>
</protein>
<feature type="transmembrane region" description="Helical" evidence="7">
    <location>
        <begin position="409"/>
        <end position="430"/>
    </location>
</feature>
<keyword evidence="6 7" id="KW-0472">Membrane</keyword>
<dbReference type="EMBL" id="JASJEV010000001">
    <property type="protein sequence ID" value="MDJ1157084.1"/>
    <property type="molecule type" value="Genomic_DNA"/>
</dbReference>
<keyword evidence="3" id="KW-1003">Cell membrane</keyword>
<feature type="transmembrane region" description="Helical" evidence="7">
    <location>
        <begin position="354"/>
        <end position="382"/>
    </location>
</feature>
<keyword evidence="5 7" id="KW-1133">Transmembrane helix</keyword>
<organism evidence="8 9">
    <name type="scientific">Chelatococcus albus</name>
    <dbReference type="NCBI Taxonomy" id="3047466"/>
    <lineage>
        <taxon>Bacteria</taxon>
        <taxon>Pseudomonadati</taxon>
        <taxon>Pseudomonadota</taxon>
        <taxon>Alphaproteobacteria</taxon>
        <taxon>Hyphomicrobiales</taxon>
        <taxon>Chelatococcaceae</taxon>
        <taxon>Chelatococcus</taxon>
    </lineage>
</organism>
<evidence type="ECO:0000256" key="2">
    <source>
        <dbReference type="ARBA" id="ARBA00007430"/>
    </source>
</evidence>
<evidence type="ECO:0000256" key="5">
    <source>
        <dbReference type="ARBA" id="ARBA00022989"/>
    </source>
</evidence>
<evidence type="ECO:0000256" key="6">
    <source>
        <dbReference type="ARBA" id="ARBA00023136"/>
    </source>
</evidence>
<evidence type="ECO:0000256" key="1">
    <source>
        <dbReference type="ARBA" id="ARBA00004651"/>
    </source>
</evidence>
<proteinExistence type="inferred from homology"/>
<reference evidence="8 9" key="1">
    <citation type="submission" date="2023-05" db="EMBL/GenBank/DDBJ databases">
        <title>Chelatococcus sp. nov., a moderately thermophilic bacterium isolated from hot spring microbial mat.</title>
        <authorList>
            <person name="Hu C.-J."/>
            <person name="Li W.-J."/>
        </authorList>
    </citation>
    <scope>NUCLEOTIDE SEQUENCE [LARGE SCALE GENOMIC DNA]</scope>
    <source>
        <strain evidence="8 9">SYSU G07232</strain>
    </source>
</reference>
<evidence type="ECO:0000256" key="4">
    <source>
        <dbReference type="ARBA" id="ARBA00022692"/>
    </source>
</evidence>
<gene>
    <name evidence="8" type="ORF">QNA08_02380</name>
</gene>
<dbReference type="Proteomes" id="UP001321492">
    <property type="component" value="Unassembled WGS sequence"/>
</dbReference>
<feature type="transmembrane region" description="Helical" evidence="7">
    <location>
        <begin position="209"/>
        <end position="228"/>
    </location>
</feature>
<comment type="caution">
    <text evidence="8">The sequence shown here is derived from an EMBL/GenBank/DDBJ whole genome shotgun (WGS) entry which is preliminary data.</text>
</comment>
<dbReference type="Pfam" id="PF13440">
    <property type="entry name" value="Polysacc_synt_3"/>
    <property type="match status" value="1"/>
</dbReference>
<feature type="transmembrane region" description="Helical" evidence="7">
    <location>
        <begin position="323"/>
        <end position="347"/>
    </location>
</feature>
<comment type="subcellular location">
    <subcellularLocation>
        <location evidence="1">Cell membrane</location>
        <topology evidence="1">Multi-pass membrane protein</topology>
    </subcellularLocation>
</comment>
<feature type="transmembrane region" description="Helical" evidence="7">
    <location>
        <begin position="289"/>
        <end position="311"/>
    </location>
</feature>
<evidence type="ECO:0000313" key="9">
    <source>
        <dbReference type="Proteomes" id="UP001321492"/>
    </source>
</evidence>
<evidence type="ECO:0000313" key="8">
    <source>
        <dbReference type="EMBL" id="MDJ1157084.1"/>
    </source>
</evidence>
<feature type="transmembrane region" description="Helical" evidence="7">
    <location>
        <begin position="169"/>
        <end position="188"/>
    </location>
</feature>
<dbReference type="PANTHER" id="PTHR30250">
    <property type="entry name" value="PST FAMILY PREDICTED COLANIC ACID TRANSPORTER"/>
    <property type="match status" value="1"/>
</dbReference>
<dbReference type="InterPro" id="IPR050833">
    <property type="entry name" value="Poly_Biosynth_Transport"/>
</dbReference>
<dbReference type="PANTHER" id="PTHR30250:SF10">
    <property type="entry name" value="LIPOPOLYSACCHARIDE BIOSYNTHESIS PROTEIN WZXC"/>
    <property type="match status" value="1"/>
</dbReference>